<accession>A0A549TCV1</accession>
<protein>
    <submittedName>
        <fullName evidence="1">BPSL0067 family protein</fullName>
    </submittedName>
</protein>
<dbReference type="InterPro" id="IPR047746">
    <property type="entry name" value="Dae2/Tae2-like"/>
</dbReference>
<reference evidence="1 2" key="1">
    <citation type="submission" date="2019-07" db="EMBL/GenBank/DDBJ databases">
        <title>Ln-dependent methylotrophs.</title>
        <authorList>
            <person name="Tani A."/>
        </authorList>
    </citation>
    <scope>NUCLEOTIDE SEQUENCE [LARGE SCALE GENOMIC DNA]</scope>
    <source>
        <strain evidence="1 2">SM12</strain>
    </source>
</reference>
<dbReference type="EMBL" id="VJMG01000018">
    <property type="protein sequence ID" value="TRL39699.1"/>
    <property type="molecule type" value="Genomic_DNA"/>
</dbReference>
<organism evidence="1 2">
    <name type="scientific">Rhizobium straminoryzae</name>
    <dbReference type="NCBI Taxonomy" id="1387186"/>
    <lineage>
        <taxon>Bacteria</taxon>
        <taxon>Pseudomonadati</taxon>
        <taxon>Pseudomonadota</taxon>
        <taxon>Alphaproteobacteria</taxon>
        <taxon>Hyphomicrobiales</taxon>
        <taxon>Rhizobiaceae</taxon>
        <taxon>Rhizobium/Agrobacterium group</taxon>
        <taxon>Rhizobium</taxon>
    </lineage>
</organism>
<sequence length="139" mass="15492">MHPVTMGVRMAYLLQISEADVFGRGRFANAKGNTECVEFVRQATGAPQTASWHPGRRVMECGSDEIARGTAIATFADGKYNVTDDLGQHAAIYLSHSEAGIEVLDQWNKQGEVRQRTIRTGQSVTRRRSNRAECFYIIE</sequence>
<evidence type="ECO:0000313" key="2">
    <source>
        <dbReference type="Proteomes" id="UP000316801"/>
    </source>
</evidence>
<proteinExistence type="predicted"/>
<comment type="caution">
    <text evidence="1">The sequence shown here is derived from an EMBL/GenBank/DDBJ whole genome shotgun (WGS) entry which is preliminary data.</text>
</comment>
<gene>
    <name evidence="1" type="ORF">FNA46_08315</name>
</gene>
<dbReference type="NCBIfam" id="NF033857">
    <property type="entry name" value="BPSL0067_fam"/>
    <property type="match status" value="1"/>
</dbReference>
<name>A0A549TCV1_9HYPH</name>
<evidence type="ECO:0000313" key="1">
    <source>
        <dbReference type="EMBL" id="TRL39699.1"/>
    </source>
</evidence>
<dbReference type="Proteomes" id="UP000316801">
    <property type="component" value="Unassembled WGS sequence"/>
</dbReference>
<keyword evidence="2" id="KW-1185">Reference proteome</keyword>
<dbReference type="AlphaFoldDB" id="A0A549TCV1"/>